<gene>
    <name evidence="1" type="ORF">KL86SPO_40366</name>
</gene>
<proteinExistence type="predicted"/>
<dbReference type="AlphaFoldDB" id="A0A212LWJ9"/>
<evidence type="ECO:0000313" key="1">
    <source>
        <dbReference type="EMBL" id="SCM81881.1"/>
    </source>
</evidence>
<dbReference type="InterPro" id="IPR007060">
    <property type="entry name" value="FtsL/DivIC"/>
</dbReference>
<protein>
    <submittedName>
        <fullName evidence="1">Putative septum formation initiator family protein</fullName>
    </submittedName>
</protein>
<dbReference type="EMBL" id="FMJE01000004">
    <property type="protein sequence ID" value="SCM81881.1"/>
    <property type="molecule type" value="Genomic_DNA"/>
</dbReference>
<name>A0A212LWJ9_9FIRM</name>
<organism evidence="1">
    <name type="scientific">uncultured Sporomusa sp</name>
    <dbReference type="NCBI Taxonomy" id="307249"/>
    <lineage>
        <taxon>Bacteria</taxon>
        <taxon>Bacillati</taxon>
        <taxon>Bacillota</taxon>
        <taxon>Negativicutes</taxon>
        <taxon>Selenomonadales</taxon>
        <taxon>Sporomusaceae</taxon>
        <taxon>Sporomusa</taxon>
        <taxon>environmental samples</taxon>
    </lineage>
</organism>
<reference evidence="1" key="1">
    <citation type="submission" date="2016-08" db="EMBL/GenBank/DDBJ databases">
        <authorList>
            <person name="Seilhamer J.J."/>
        </authorList>
    </citation>
    <scope>NUCLEOTIDE SEQUENCE</scope>
    <source>
        <strain evidence="1">86</strain>
    </source>
</reference>
<dbReference type="Pfam" id="PF04977">
    <property type="entry name" value="DivIC"/>
    <property type="match status" value="1"/>
</dbReference>
<sequence>MVMFMPQKRRKFKQFSWFRLCLLIMAGYFCYAVIDQQTELYQIRRETEVVNAQMAQAREVNSRLLAEKENLSTAAYIEKVAREQLGLVKPGEVPYIPAREPAIP</sequence>
<accession>A0A212LWJ9</accession>